<evidence type="ECO:0000256" key="1">
    <source>
        <dbReference type="ARBA" id="ARBA00004651"/>
    </source>
</evidence>
<proteinExistence type="predicted"/>
<feature type="transmembrane region" description="Helical" evidence="6">
    <location>
        <begin position="419"/>
        <end position="439"/>
    </location>
</feature>
<dbReference type="SUPFAM" id="SSF103473">
    <property type="entry name" value="MFS general substrate transporter"/>
    <property type="match status" value="1"/>
</dbReference>
<sequence length="455" mass="47250">MQPPLPHRRGPGDTVSEPRTVGVAVESRRSPGGLTSLVATNLAFRRSWTASTLSMMGTRTLSVAYPMLAITLTGSPSWTGWVVCAATLPGLLCYLPAGTVVDRLGPRLVMTWCELAKGLLMAVTCGALLLGGLEIGHLLVIAFAEGCLAVFSSVAEIALIPAVARPAEVGTALAVHETTVHAVGLTGRSLGGVLYACGPAVVFLANAVAFLSAAGTMARTPVRETPVRPVRLSLMDEIRVGLREIWGNDFLRSATILTALINLVVQALTVVFVTHMTQTRESPALIGVILAAAGVGGVAGALISPQRQRIAGKVPAYRLAEWIGLTRRGRSMLLVHTWMCAAALLLALTTALAPSAFALALLMIGLAGGLSNVTIRTVISRVPADKLARVAGVSRLVSYGGGALGPLLAGLLYASADVWVTAATLTVAMFSLALAATVVRPFRKGLSPGWPPQKA</sequence>
<keyword evidence="2" id="KW-1003">Cell membrane</keyword>
<dbReference type="CDD" id="cd06173">
    <property type="entry name" value="MFS_MefA_like"/>
    <property type="match status" value="1"/>
</dbReference>
<feature type="transmembrane region" description="Helical" evidence="6">
    <location>
        <begin position="396"/>
        <end position="413"/>
    </location>
</feature>
<dbReference type="Proteomes" id="UP001603978">
    <property type="component" value="Unassembled WGS sequence"/>
</dbReference>
<dbReference type="Gene3D" id="1.20.1250.20">
    <property type="entry name" value="MFS general substrate transporter like domains"/>
    <property type="match status" value="1"/>
</dbReference>
<reference evidence="8 9" key="1">
    <citation type="submission" date="2024-10" db="EMBL/GenBank/DDBJ databases">
        <authorList>
            <person name="Topkara A.R."/>
            <person name="Saygin H."/>
        </authorList>
    </citation>
    <scope>NUCLEOTIDE SEQUENCE [LARGE SCALE GENOMIC DNA]</scope>
    <source>
        <strain evidence="8 9">M3C6</strain>
    </source>
</reference>
<feature type="transmembrane region" description="Helical" evidence="6">
    <location>
        <begin position="284"/>
        <end position="303"/>
    </location>
</feature>
<feature type="transmembrane region" description="Helical" evidence="6">
    <location>
        <begin position="333"/>
        <end position="351"/>
    </location>
</feature>
<feature type="transmembrane region" description="Helical" evidence="6">
    <location>
        <begin position="78"/>
        <end position="97"/>
    </location>
</feature>
<evidence type="ECO:0000259" key="7">
    <source>
        <dbReference type="PROSITE" id="PS50850"/>
    </source>
</evidence>
<dbReference type="RefSeq" id="WP_393166223.1">
    <property type="nucleotide sequence ID" value="NZ_JBICRM010000009.1"/>
</dbReference>
<dbReference type="PANTHER" id="PTHR23513:SF6">
    <property type="entry name" value="MAJOR FACILITATOR SUPERFAMILY ASSOCIATED DOMAIN-CONTAINING PROTEIN"/>
    <property type="match status" value="1"/>
</dbReference>
<evidence type="ECO:0000256" key="2">
    <source>
        <dbReference type="ARBA" id="ARBA00022475"/>
    </source>
</evidence>
<keyword evidence="4 6" id="KW-1133">Transmembrane helix</keyword>
<dbReference type="Pfam" id="PF07690">
    <property type="entry name" value="MFS_1"/>
    <property type="match status" value="1"/>
</dbReference>
<dbReference type="PROSITE" id="PS50850">
    <property type="entry name" value="MFS"/>
    <property type="match status" value="1"/>
</dbReference>
<evidence type="ECO:0000256" key="6">
    <source>
        <dbReference type="SAM" id="Phobius"/>
    </source>
</evidence>
<protein>
    <submittedName>
        <fullName evidence="8">MFS transporter</fullName>
    </submittedName>
</protein>
<comment type="subcellular location">
    <subcellularLocation>
        <location evidence="1">Cell membrane</location>
        <topology evidence="1">Multi-pass membrane protein</topology>
    </subcellularLocation>
</comment>
<dbReference type="InterPro" id="IPR036259">
    <property type="entry name" value="MFS_trans_sf"/>
</dbReference>
<name>A0ABW7ABU8_9ACTN</name>
<keyword evidence="3 6" id="KW-0812">Transmembrane</keyword>
<evidence type="ECO:0000256" key="3">
    <source>
        <dbReference type="ARBA" id="ARBA00022692"/>
    </source>
</evidence>
<keyword evidence="9" id="KW-1185">Reference proteome</keyword>
<keyword evidence="5 6" id="KW-0472">Membrane</keyword>
<feature type="transmembrane region" description="Helical" evidence="6">
    <location>
        <begin position="357"/>
        <end position="375"/>
    </location>
</feature>
<evidence type="ECO:0000256" key="4">
    <source>
        <dbReference type="ARBA" id="ARBA00022989"/>
    </source>
</evidence>
<dbReference type="InterPro" id="IPR011701">
    <property type="entry name" value="MFS"/>
</dbReference>
<gene>
    <name evidence="8" type="ORF">ACFLIM_16675</name>
</gene>
<dbReference type="PANTHER" id="PTHR23513">
    <property type="entry name" value="INTEGRAL MEMBRANE EFFLUX PROTEIN-RELATED"/>
    <property type="match status" value="1"/>
</dbReference>
<evidence type="ECO:0000313" key="8">
    <source>
        <dbReference type="EMBL" id="MFG1704821.1"/>
    </source>
</evidence>
<comment type="caution">
    <text evidence="8">The sequence shown here is derived from an EMBL/GenBank/DDBJ whole genome shotgun (WGS) entry which is preliminary data.</text>
</comment>
<accession>A0ABW7ABU8</accession>
<feature type="domain" description="Major facilitator superfamily (MFS) profile" evidence="7">
    <location>
        <begin position="255"/>
        <end position="455"/>
    </location>
</feature>
<evidence type="ECO:0000313" key="9">
    <source>
        <dbReference type="Proteomes" id="UP001603978"/>
    </source>
</evidence>
<feature type="transmembrane region" description="Helical" evidence="6">
    <location>
        <begin position="193"/>
        <end position="214"/>
    </location>
</feature>
<organism evidence="8 9">
    <name type="scientific">Nonomuraea marmarensis</name>
    <dbReference type="NCBI Taxonomy" id="3351344"/>
    <lineage>
        <taxon>Bacteria</taxon>
        <taxon>Bacillati</taxon>
        <taxon>Actinomycetota</taxon>
        <taxon>Actinomycetes</taxon>
        <taxon>Streptosporangiales</taxon>
        <taxon>Streptosporangiaceae</taxon>
        <taxon>Nonomuraea</taxon>
    </lineage>
</organism>
<dbReference type="InterPro" id="IPR020846">
    <property type="entry name" value="MFS_dom"/>
</dbReference>
<dbReference type="EMBL" id="JBICRM010000009">
    <property type="protein sequence ID" value="MFG1704821.1"/>
    <property type="molecule type" value="Genomic_DNA"/>
</dbReference>
<feature type="transmembrane region" description="Helical" evidence="6">
    <location>
        <begin position="118"/>
        <end position="144"/>
    </location>
</feature>
<feature type="transmembrane region" description="Helical" evidence="6">
    <location>
        <begin position="250"/>
        <end position="272"/>
    </location>
</feature>
<evidence type="ECO:0000256" key="5">
    <source>
        <dbReference type="ARBA" id="ARBA00023136"/>
    </source>
</evidence>